<feature type="transmembrane region" description="Helical" evidence="1">
    <location>
        <begin position="134"/>
        <end position="153"/>
    </location>
</feature>
<evidence type="ECO:0000259" key="2">
    <source>
        <dbReference type="Pfam" id="PF20151"/>
    </source>
</evidence>
<keyword evidence="1" id="KW-1133">Transmembrane helix</keyword>
<keyword evidence="1" id="KW-0472">Membrane</keyword>
<feature type="domain" description="DUF6533" evidence="2">
    <location>
        <begin position="22"/>
        <end position="65"/>
    </location>
</feature>
<keyword evidence="1" id="KW-0812">Transmembrane</keyword>
<organism evidence="3 4">
    <name type="scientific">Schizopora paradoxa</name>
    <dbReference type="NCBI Taxonomy" id="27342"/>
    <lineage>
        <taxon>Eukaryota</taxon>
        <taxon>Fungi</taxon>
        <taxon>Dikarya</taxon>
        <taxon>Basidiomycota</taxon>
        <taxon>Agaricomycotina</taxon>
        <taxon>Agaricomycetes</taxon>
        <taxon>Hymenochaetales</taxon>
        <taxon>Schizoporaceae</taxon>
        <taxon>Schizopora</taxon>
    </lineage>
</organism>
<dbReference type="InParanoid" id="A0A0H2R5U9"/>
<name>A0A0H2R5U9_9AGAM</name>
<dbReference type="OrthoDB" id="3267855at2759"/>
<feature type="transmembrane region" description="Helical" evidence="1">
    <location>
        <begin position="250"/>
        <end position="267"/>
    </location>
</feature>
<keyword evidence="4" id="KW-1185">Reference proteome</keyword>
<evidence type="ECO:0000313" key="4">
    <source>
        <dbReference type="Proteomes" id="UP000053477"/>
    </source>
</evidence>
<reference evidence="3 4" key="1">
    <citation type="submission" date="2015-04" db="EMBL/GenBank/DDBJ databases">
        <title>Complete genome sequence of Schizopora paradoxa KUC8140, a cosmopolitan wood degrader in East Asia.</title>
        <authorList>
            <consortium name="DOE Joint Genome Institute"/>
            <person name="Min B."/>
            <person name="Park H."/>
            <person name="Jang Y."/>
            <person name="Kim J.-J."/>
            <person name="Kim K.H."/>
            <person name="Pangilinan J."/>
            <person name="Lipzen A."/>
            <person name="Riley R."/>
            <person name="Grigoriev I.V."/>
            <person name="Spatafora J.W."/>
            <person name="Choi I.-G."/>
        </authorList>
    </citation>
    <scope>NUCLEOTIDE SEQUENCE [LARGE SCALE GENOMIC DNA]</scope>
    <source>
        <strain evidence="3 4">KUC8140</strain>
    </source>
</reference>
<protein>
    <recommendedName>
        <fullName evidence="2">DUF6533 domain-containing protein</fullName>
    </recommendedName>
</protein>
<accession>A0A0H2R5U9</accession>
<evidence type="ECO:0000313" key="3">
    <source>
        <dbReference type="EMBL" id="KLO04853.1"/>
    </source>
</evidence>
<gene>
    <name evidence="3" type="ORF">SCHPADRAFT_947387</name>
</gene>
<dbReference type="InterPro" id="IPR045340">
    <property type="entry name" value="DUF6533"/>
</dbReference>
<dbReference type="Proteomes" id="UP000053477">
    <property type="component" value="Unassembled WGS sequence"/>
</dbReference>
<proteinExistence type="predicted"/>
<sequence>MDMDMEFQLIEEETALRRESCLLIAIPAVFFYDYVLSFDDEVKFIWRRKMSLAQLLYVWMRFICIIYFVASLIETAITNVAFTGSISTELGTLLSDLGWLSVVTTILITQTSAAIQSLRIYAMFGSPKWMKYTLLAWFAVTTAVGSFLYVYYADLRGKPQWFMLLAFISETIFLVLVLYIAYKRQCFFVKSKSSNEMVVETEDLICIMIGDSIKYFVAIFVVYTLSILIVFVKSFGDVFDSTGVFGTEPIISSLLAFSGILSPRLLLNLRREYYTPEDAQGMTRSVAWEVAVPSSGSEGSTMELDTDVEFGGELGSSREKVEA</sequence>
<feature type="transmembrane region" description="Helical" evidence="1">
    <location>
        <begin position="97"/>
        <end position="122"/>
    </location>
</feature>
<dbReference type="Pfam" id="PF20151">
    <property type="entry name" value="DUF6533"/>
    <property type="match status" value="1"/>
</dbReference>
<dbReference type="AlphaFoldDB" id="A0A0H2R5U9"/>
<feature type="transmembrane region" description="Helical" evidence="1">
    <location>
        <begin position="215"/>
        <end position="235"/>
    </location>
</feature>
<feature type="transmembrane region" description="Helical" evidence="1">
    <location>
        <begin position="56"/>
        <end position="77"/>
    </location>
</feature>
<dbReference type="EMBL" id="KQ086417">
    <property type="protein sequence ID" value="KLO04853.1"/>
    <property type="molecule type" value="Genomic_DNA"/>
</dbReference>
<feature type="transmembrane region" description="Helical" evidence="1">
    <location>
        <begin position="159"/>
        <end position="182"/>
    </location>
</feature>
<evidence type="ECO:0000256" key="1">
    <source>
        <dbReference type="SAM" id="Phobius"/>
    </source>
</evidence>